<dbReference type="InterPro" id="IPR037481">
    <property type="entry name" value="LacX"/>
</dbReference>
<dbReference type="InterPro" id="IPR014718">
    <property type="entry name" value="GH-type_carb-bd"/>
</dbReference>
<dbReference type="AlphaFoldDB" id="A0A6N2W1F7"/>
<dbReference type="CDD" id="cd09024">
    <property type="entry name" value="Aldose_epim_lacX"/>
    <property type="match status" value="1"/>
</dbReference>
<protein>
    <submittedName>
        <fullName evidence="1">Aldose 1-epimerase</fullName>
    </submittedName>
</protein>
<accession>A0A6N2W1F7</accession>
<dbReference type="EMBL" id="CACRSQ010000007">
    <property type="protein sequence ID" value="VYT33286.1"/>
    <property type="molecule type" value="Genomic_DNA"/>
</dbReference>
<proteinExistence type="predicted"/>
<dbReference type="RefSeq" id="WP_039947007.1">
    <property type="nucleotide sequence ID" value="NZ_BAABZP010000001.1"/>
</dbReference>
<dbReference type="GO" id="GO:0016853">
    <property type="term" value="F:isomerase activity"/>
    <property type="evidence" value="ECO:0007669"/>
    <property type="project" value="InterPro"/>
</dbReference>
<reference evidence="1" key="1">
    <citation type="submission" date="2019-11" db="EMBL/GenBank/DDBJ databases">
        <authorList>
            <person name="Feng L."/>
        </authorList>
    </citation>
    <scope>NUCLEOTIDE SEQUENCE</scope>
    <source>
        <strain evidence="1">AcaccaeLFYP115</strain>
    </source>
</reference>
<name>A0A6N2W1F7_9FIRM</name>
<dbReference type="GO" id="GO:0005975">
    <property type="term" value="P:carbohydrate metabolic process"/>
    <property type="evidence" value="ECO:0007669"/>
    <property type="project" value="InterPro"/>
</dbReference>
<dbReference type="GO" id="GO:0030246">
    <property type="term" value="F:carbohydrate binding"/>
    <property type="evidence" value="ECO:0007669"/>
    <property type="project" value="InterPro"/>
</dbReference>
<gene>
    <name evidence="1" type="ORF">ACLFYP115_02765</name>
</gene>
<evidence type="ECO:0000313" key="1">
    <source>
        <dbReference type="EMBL" id="VYT33286.1"/>
    </source>
</evidence>
<dbReference type="InterPro" id="IPR008183">
    <property type="entry name" value="Aldose_1/G6P_1-epimerase"/>
</dbReference>
<organism evidence="1">
    <name type="scientific">Anaerostipes caccae</name>
    <dbReference type="NCBI Taxonomy" id="105841"/>
    <lineage>
        <taxon>Bacteria</taxon>
        <taxon>Bacillati</taxon>
        <taxon>Bacillota</taxon>
        <taxon>Clostridia</taxon>
        <taxon>Lachnospirales</taxon>
        <taxon>Lachnospiraceae</taxon>
        <taxon>Anaerostipes</taxon>
    </lineage>
</organism>
<sequence>MYQIENEICRISVKEHGSELCEMYDKVRKREYIWQAGPVWPKHGPLLFPAIGGFYGGTYMAGEKIYKMKAHGFARDMDFTPVYRTDEEIVMELQSSEETYESYPYHFCLQVSHRLEGRKLTVTWKILNAGTNTMYYSIGAHPGFQFAEDTELSDYRLIFDRTLDLNTHRIKGRLITRETYPVDRQIRELPLNPDLLRHDALIFEDGISSMLLECDKADYHLKVSFPGFPAAAVWSMPSAIDKAEYICIEPWYGMNDFVGQGVQDIRKKYLIQSLKAGETKEISYTIEICD</sequence>
<dbReference type="InterPro" id="IPR011013">
    <property type="entry name" value="Gal_mutarotase_sf_dom"/>
</dbReference>
<dbReference type="Pfam" id="PF01263">
    <property type="entry name" value="Aldose_epim"/>
    <property type="match status" value="1"/>
</dbReference>
<dbReference type="SUPFAM" id="SSF74650">
    <property type="entry name" value="Galactose mutarotase-like"/>
    <property type="match status" value="1"/>
</dbReference>
<dbReference type="Gene3D" id="2.70.98.10">
    <property type="match status" value="1"/>
</dbReference>